<feature type="domain" description="Aminotransferase class I/classII large" evidence="8">
    <location>
        <begin position="458"/>
        <end position="785"/>
    </location>
</feature>
<keyword evidence="7" id="KW-0472">Membrane</keyword>
<protein>
    <recommendedName>
        <fullName evidence="6">Aminotransferase</fullName>
        <ecNumber evidence="6">2.6.1.-</ecNumber>
    </recommendedName>
</protein>
<dbReference type="CDD" id="cd00609">
    <property type="entry name" value="AAT_like"/>
    <property type="match status" value="1"/>
</dbReference>
<comment type="similarity">
    <text evidence="2 6">Belongs to the class-I pyridoxal-phosphate-dependent aminotransferase family.</text>
</comment>
<feature type="transmembrane region" description="Helical" evidence="7">
    <location>
        <begin position="117"/>
        <end position="139"/>
    </location>
</feature>
<keyword evidence="10" id="KW-1185">Reference proteome</keyword>
<dbReference type="Proteomes" id="UP000618733">
    <property type="component" value="Unassembled WGS sequence"/>
</dbReference>
<comment type="caution">
    <text evidence="9">The sequence shown here is derived from an EMBL/GenBank/DDBJ whole genome shotgun (WGS) entry which is preliminary data.</text>
</comment>
<dbReference type="Pfam" id="PF00155">
    <property type="entry name" value="Aminotran_1_2"/>
    <property type="match status" value="1"/>
</dbReference>
<keyword evidence="3 6" id="KW-0032">Aminotransferase</keyword>
<evidence type="ECO:0000256" key="7">
    <source>
        <dbReference type="SAM" id="Phobius"/>
    </source>
</evidence>
<feature type="transmembrane region" description="Helical" evidence="7">
    <location>
        <begin position="261"/>
        <end position="285"/>
    </location>
</feature>
<evidence type="ECO:0000256" key="3">
    <source>
        <dbReference type="ARBA" id="ARBA00022576"/>
    </source>
</evidence>
<dbReference type="GO" id="GO:0006520">
    <property type="term" value="P:amino acid metabolic process"/>
    <property type="evidence" value="ECO:0007669"/>
    <property type="project" value="InterPro"/>
</dbReference>
<feature type="transmembrane region" description="Helical" evidence="7">
    <location>
        <begin position="217"/>
        <end position="240"/>
    </location>
</feature>
<dbReference type="PROSITE" id="PS00105">
    <property type="entry name" value="AA_TRANSFER_CLASS_1"/>
    <property type="match status" value="1"/>
</dbReference>
<evidence type="ECO:0000256" key="2">
    <source>
        <dbReference type="ARBA" id="ARBA00007441"/>
    </source>
</evidence>
<dbReference type="InterPro" id="IPR009339">
    <property type="entry name" value="DUF998"/>
</dbReference>
<dbReference type="GO" id="GO:0030170">
    <property type="term" value="F:pyridoxal phosphate binding"/>
    <property type="evidence" value="ECO:0007669"/>
    <property type="project" value="InterPro"/>
</dbReference>
<evidence type="ECO:0000259" key="8">
    <source>
        <dbReference type="Pfam" id="PF00155"/>
    </source>
</evidence>
<sequence>MATSRNEPRALHRAADRVFALLYPGSESWRDTPAARREQRAMGNAVVAAIVACIIGLIAFRDAVPIWGPVSPGSISLMLGGATALAVAAIEQLRPPGPPAHGATPLVRRIERIVNPLALALVNCGIVLMILALIIAVLSNSFTGLLLDAIPSALIVALVCAAVAYGVTLSVGDVTPTRISGLLAAFMTGGVVIAMLTTSDANWWKLHFSELGVGDNLSGFIFNATLIVGGLLLASLASLVAPKLRRWSDRARPSRTRNVPLVAWAFVVIGCCLIGVGSVPVNISLIMHNTFATGMAVVFAGLLASMRWVLDGFSRSFLAFSDATLAALVVATILFWPVGYLNLAGFELIAAGIIFAWLVILLRHIDFSAGGQPPGLVLADETPAGNVDLMTTPEAASRSMASTTPSPGVSRRSEIPAFEVMKITDEVARRRLAGHDVVSLCAGEPSARPAPGTLKPAGYTGPLGTMPLREAIAGHYANWYGVDVDPGEVAVTTGSSGAFQLVFLAAFDPGDAVALASPGYPAYRNILAALGVRVIEIPTGPETRYQPTPELLEAAVSEHGALAGLIIASPANPTGTMLNRADLAALVDWCAAHGTRIVSDEIYHGIAFPEPGDPDPRGVSVRELTRDAVVINSFSKYWGMTGWRLGWALLPEDLIAPVEALASNFALSPPAPAQELALTAFTPETYAERDAIVADFARARALILDAAPALGWGEAAPSDGAFYYYSELGPQLDVYGTSTAYARALLEHADVAIVPGVDFDPVAGDRAVRLSYAAGAPAVEEALNRILRFQAER</sequence>
<evidence type="ECO:0000256" key="1">
    <source>
        <dbReference type="ARBA" id="ARBA00001933"/>
    </source>
</evidence>
<feature type="transmembrane region" description="Helical" evidence="7">
    <location>
        <begin position="343"/>
        <end position="362"/>
    </location>
</feature>
<dbReference type="InterPro" id="IPR050596">
    <property type="entry name" value="AspAT/PAT-like"/>
</dbReference>
<feature type="transmembrane region" description="Helical" evidence="7">
    <location>
        <begin position="66"/>
        <end position="90"/>
    </location>
</feature>
<feature type="transmembrane region" description="Helical" evidence="7">
    <location>
        <begin position="291"/>
        <end position="310"/>
    </location>
</feature>
<dbReference type="InterPro" id="IPR015424">
    <property type="entry name" value="PyrdxlP-dep_Trfase"/>
</dbReference>
<keyword evidence="5" id="KW-0663">Pyridoxal phosphate</keyword>
<feature type="transmembrane region" description="Helical" evidence="7">
    <location>
        <begin position="41"/>
        <end position="60"/>
    </location>
</feature>
<keyword evidence="7" id="KW-0812">Transmembrane</keyword>
<evidence type="ECO:0000313" key="10">
    <source>
        <dbReference type="Proteomes" id="UP000618733"/>
    </source>
</evidence>
<dbReference type="InterPro" id="IPR015421">
    <property type="entry name" value="PyrdxlP-dep_Trfase_major"/>
</dbReference>
<evidence type="ECO:0000256" key="5">
    <source>
        <dbReference type="ARBA" id="ARBA00022898"/>
    </source>
</evidence>
<evidence type="ECO:0000256" key="4">
    <source>
        <dbReference type="ARBA" id="ARBA00022679"/>
    </source>
</evidence>
<feature type="transmembrane region" description="Helical" evidence="7">
    <location>
        <begin position="179"/>
        <end position="197"/>
    </location>
</feature>
<evidence type="ECO:0000313" key="9">
    <source>
        <dbReference type="EMBL" id="MBK0422479.1"/>
    </source>
</evidence>
<dbReference type="AlphaFoldDB" id="A0A934UX84"/>
<proteinExistence type="inferred from homology"/>
<organism evidence="9 10">
    <name type="scientific">Leucobacter edaphi</name>
    <dbReference type="NCBI Taxonomy" id="2796472"/>
    <lineage>
        <taxon>Bacteria</taxon>
        <taxon>Bacillati</taxon>
        <taxon>Actinomycetota</taxon>
        <taxon>Actinomycetes</taxon>
        <taxon>Micrococcales</taxon>
        <taxon>Microbacteriaceae</taxon>
        <taxon>Leucobacter</taxon>
    </lineage>
</organism>
<dbReference type="PANTHER" id="PTHR46383">
    <property type="entry name" value="ASPARTATE AMINOTRANSFERASE"/>
    <property type="match status" value="1"/>
</dbReference>
<dbReference type="EC" id="2.6.1.-" evidence="6"/>
<accession>A0A934UX84</accession>
<dbReference type="Pfam" id="PF06197">
    <property type="entry name" value="DUF998"/>
    <property type="match status" value="1"/>
</dbReference>
<gene>
    <name evidence="9" type="ORF">JD292_10390</name>
</gene>
<dbReference type="SUPFAM" id="SSF53383">
    <property type="entry name" value="PLP-dependent transferases"/>
    <property type="match status" value="1"/>
</dbReference>
<dbReference type="Gene3D" id="3.40.640.10">
    <property type="entry name" value="Type I PLP-dependent aspartate aminotransferase-like (Major domain)"/>
    <property type="match status" value="1"/>
</dbReference>
<dbReference type="PANTHER" id="PTHR46383:SF2">
    <property type="entry name" value="AMINOTRANSFERASE"/>
    <property type="match status" value="1"/>
</dbReference>
<dbReference type="InterPro" id="IPR004838">
    <property type="entry name" value="NHTrfase_class1_PyrdxlP-BS"/>
</dbReference>
<evidence type="ECO:0000256" key="6">
    <source>
        <dbReference type="RuleBase" id="RU000481"/>
    </source>
</evidence>
<dbReference type="PRINTS" id="PR00753">
    <property type="entry name" value="ACCSYNTHASE"/>
</dbReference>
<dbReference type="GO" id="GO:0008483">
    <property type="term" value="F:transaminase activity"/>
    <property type="evidence" value="ECO:0007669"/>
    <property type="project" value="UniProtKB-KW"/>
</dbReference>
<dbReference type="InterPro" id="IPR004839">
    <property type="entry name" value="Aminotransferase_I/II_large"/>
</dbReference>
<comment type="cofactor">
    <cofactor evidence="1 6">
        <name>pyridoxal 5'-phosphate</name>
        <dbReference type="ChEBI" id="CHEBI:597326"/>
    </cofactor>
</comment>
<feature type="transmembrane region" description="Helical" evidence="7">
    <location>
        <begin position="145"/>
        <end position="167"/>
    </location>
</feature>
<dbReference type="EMBL" id="JAEHOI010000011">
    <property type="protein sequence ID" value="MBK0422479.1"/>
    <property type="molecule type" value="Genomic_DNA"/>
</dbReference>
<keyword evidence="7" id="KW-1133">Transmembrane helix</keyword>
<reference evidence="9" key="1">
    <citation type="submission" date="2020-12" db="EMBL/GenBank/DDBJ databases">
        <title>Leucobacter sp. CAS2, isolated from Chromium sludge.</title>
        <authorList>
            <person name="Xu Z."/>
        </authorList>
    </citation>
    <scope>NUCLEOTIDE SEQUENCE</scope>
    <source>
        <strain evidence="9">CSA2</strain>
    </source>
</reference>
<keyword evidence="4 6" id="KW-0808">Transferase</keyword>
<feature type="transmembrane region" description="Helical" evidence="7">
    <location>
        <begin position="317"/>
        <end position="337"/>
    </location>
</feature>
<name>A0A934UX84_9MICO</name>